<dbReference type="InterPro" id="IPR018060">
    <property type="entry name" value="HTH_AraC"/>
</dbReference>
<evidence type="ECO:0000313" key="6">
    <source>
        <dbReference type="EMBL" id="SDU60074.1"/>
    </source>
</evidence>
<keyword evidence="1" id="KW-0805">Transcription regulation</keyword>
<dbReference type="Proteomes" id="UP000183180">
    <property type="component" value="Unassembled WGS sequence"/>
</dbReference>
<dbReference type="GO" id="GO:0005829">
    <property type="term" value="C:cytosol"/>
    <property type="evidence" value="ECO:0007669"/>
    <property type="project" value="TreeGrafter"/>
</dbReference>
<organism evidence="6 7">
    <name type="scientific">Gordonia westfalica</name>
    <dbReference type="NCBI Taxonomy" id="158898"/>
    <lineage>
        <taxon>Bacteria</taxon>
        <taxon>Bacillati</taxon>
        <taxon>Actinomycetota</taxon>
        <taxon>Actinomycetes</taxon>
        <taxon>Mycobacteriales</taxon>
        <taxon>Gordoniaceae</taxon>
        <taxon>Gordonia</taxon>
    </lineage>
</organism>
<dbReference type="SUPFAM" id="SSF46689">
    <property type="entry name" value="Homeodomain-like"/>
    <property type="match status" value="1"/>
</dbReference>
<feature type="region of interest" description="Disordered" evidence="4">
    <location>
        <begin position="320"/>
        <end position="343"/>
    </location>
</feature>
<name>A0A1H2JU99_9ACTN</name>
<accession>A0A1H2JU99</accession>
<dbReference type="AlphaFoldDB" id="A0A1H2JU99"/>
<dbReference type="PANTHER" id="PTHR47894:SF4">
    <property type="entry name" value="HTH-TYPE TRANSCRIPTIONAL REGULATOR GADX"/>
    <property type="match status" value="1"/>
</dbReference>
<dbReference type="PANTHER" id="PTHR47894">
    <property type="entry name" value="HTH-TYPE TRANSCRIPTIONAL REGULATOR GADX"/>
    <property type="match status" value="1"/>
</dbReference>
<evidence type="ECO:0000256" key="4">
    <source>
        <dbReference type="SAM" id="MobiDB-lite"/>
    </source>
</evidence>
<dbReference type="EMBL" id="FNLM01000034">
    <property type="protein sequence ID" value="SDU60074.1"/>
    <property type="molecule type" value="Genomic_DNA"/>
</dbReference>
<keyword evidence="3" id="KW-0804">Transcription</keyword>
<gene>
    <name evidence="6" type="ORF">SAMN04488548_1342525</name>
</gene>
<dbReference type="Gene3D" id="1.10.10.60">
    <property type="entry name" value="Homeodomain-like"/>
    <property type="match status" value="1"/>
</dbReference>
<evidence type="ECO:0000259" key="5">
    <source>
        <dbReference type="PROSITE" id="PS01124"/>
    </source>
</evidence>
<protein>
    <submittedName>
        <fullName evidence="6">AraC-type DNA-binding protein</fullName>
    </submittedName>
</protein>
<dbReference type="OrthoDB" id="5241536at2"/>
<evidence type="ECO:0000313" key="7">
    <source>
        <dbReference type="Proteomes" id="UP000183180"/>
    </source>
</evidence>
<proteinExistence type="predicted"/>
<evidence type="ECO:0000256" key="2">
    <source>
        <dbReference type="ARBA" id="ARBA00023125"/>
    </source>
</evidence>
<feature type="domain" description="HTH araC/xylS-type" evidence="5">
    <location>
        <begin position="230"/>
        <end position="328"/>
    </location>
</feature>
<sequence length="343" mass="37119">MADLICASSLSQLPELIEEYGGDAGAMLARVGVDSGVVGAYDRFVPFTALSTVIGLCAAEFGVSDFGLRLAARQDPDILGPVAIAARNAVTIGDSFQQISAFAHVYSPAITAQMHDGEREVAYEFDIVLQRVPYRPHVVELAMGVTRSTFRMTLGHDFRANRITLTHPPMSDPRVYTDYFGCPVDFEAPANLVVFPRGVMQRTLPRVDALAYDVAVRFMTGHDRETAFADAVSALIVRSLPAGAATLDTVAGLLMMHPRAVQRELAEGGTTFEELVDDARRDLALSLLANRGVPLSAVARQIGYSEQSTLTRSSRRWFGKPPLAKRRELTGQPAVTAGRRAAP</sequence>
<dbReference type="GO" id="GO:0003700">
    <property type="term" value="F:DNA-binding transcription factor activity"/>
    <property type="evidence" value="ECO:0007669"/>
    <property type="project" value="InterPro"/>
</dbReference>
<dbReference type="InterPro" id="IPR009057">
    <property type="entry name" value="Homeodomain-like_sf"/>
</dbReference>
<dbReference type="SMART" id="SM00342">
    <property type="entry name" value="HTH_ARAC"/>
    <property type="match status" value="1"/>
</dbReference>
<dbReference type="Pfam" id="PF12625">
    <property type="entry name" value="Arabinose_bd"/>
    <property type="match status" value="1"/>
</dbReference>
<dbReference type="Pfam" id="PF12833">
    <property type="entry name" value="HTH_18"/>
    <property type="match status" value="1"/>
</dbReference>
<evidence type="ECO:0000256" key="1">
    <source>
        <dbReference type="ARBA" id="ARBA00023015"/>
    </source>
</evidence>
<dbReference type="InterPro" id="IPR032687">
    <property type="entry name" value="AraC-type_N"/>
</dbReference>
<keyword evidence="2 6" id="KW-0238">DNA-binding</keyword>
<dbReference type="RefSeq" id="WP_074851088.1">
    <property type="nucleotide sequence ID" value="NZ_FNLM01000034.1"/>
</dbReference>
<evidence type="ECO:0000256" key="3">
    <source>
        <dbReference type="ARBA" id="ARBA00023163"/>
    </source>
</evidence>
<dbReference type="PROSITE" id="PS01124">
    <property type="entry name" value="HTH_ARAC_FAMILY_2"/>
    <property type="match status" value="1"/>
</dbReference>
<dbReference type="STRING" id="158898.SAMN04488548_1342525"/>
<dbReference type="GO" id="GO:0000976">
    <property type="term" value="F:transcription cis-regulatory region binding"/>
    <property type="evidence" value="ECO:0007669"/>
    <property type="project" value="TreeGrafter"/>
</dbReference>
<reference evidence="6 7" key="1">
    <citation type="submission" date="2016-10" db="EMBL/GenBank/DDBJ databases">
        <authorList>
            <person name="de Groot N.N."/>
        </authorList>
    </citation>
    <scope>NUCLEOTIDE SEQUENCE [LARGE SCALE GENOMIC DNA]</scope>
    <source>
        <strain evidence="6 7">DSM 44215</strain>
    </source>
</reference>